<accession>A0ABU6TFE4</accession>
<gene>
    <name evidence="1" type="ORF">PIB30_044051</name>
</gene>
<dbReference type="EMBL" id="JASCZI010090881">
    <property type="protein sequence ID" value="MED6147444.1"/>
    <property type="molecule type" value="Genomic_DNA"/>
</dbReference>
<sequence>MAAEGEEEWKKTMSNPCNCSVAMEVDPWMKDIVRSYSWSTKKYDLRMLGSNDLASMSGLEVAHGASCSLSLTYLLESSVYPHVVDTASPHMSSPPISFCASHLSSLLMPPPLYYACLRMPGYGCLKCHLREGHLLAEKAITLLCSSLRVVVLKKKILANLKTEVSCHVQRLIQPIYVFDVYRHMSRYYD</sequence>
<name>A0ABU6TFE4_9FABA</name>
<evidence type="ECO:0000313" key="1">
    <source>
        <dbReference type="EMBL" id="MED6147444.1"/>
    </source>
</evidence>
<keyword evidence="2" id="KW-1185">Reference proteome</keyword>
<evidence type="ECO:0000313" key="2">
    <source>
        <dbReference type="Proteomes" id="UP001341840"/>
    </source>
</evidence>
<organism evidence="1 2">
    <name type="scientific">Stylosanthes scabra</name>
    <dbReference type="NCBI Taxonomy" id="79078"/>
    <lineage>
        <taxon>Eukaryota</taxon>
        <taxon>Viridiplantae</taxon>
        <taxon>Streptophyta</taxon>
        <taxon>Embryophyta</taxon>
        <taxon>Tracheophyta</taxon>
        <taxon>Spermatophyta</taxon>
        <taxon>Magnoliopsida</taxon>
        <taxon>eudicotyledons</taxon>
        <taxon>Gunneridae</taxon>
        <taxon>Pentapetalae</taxon>
        <taxon>rosids</taxon>
        <taxon>fabids</taxon>
        <taxon>Fabales</taxon>
        <taxon>Fabaceae</taxon>
        <taxon>Papilionoideae</taxon>
        <taxon>50 kb inversion clade</taxon>
        <taxon>dalbergioids sensu lato</taxon>
        <taxon>Dalbergieae</taxon>
        <taxon>Pterocarpus clade</taxon>
        <taxon>Stylosanthes</taxon>
    </lineage>
</organism>
<reference evidence="1 2" key="1">
    <citation type="journal article" date="2023" name="Plants (Basel)">
        <title>Bridging the Gap: Combining Genomics and Transcriptomics Approaches to Understand Stylosanthes scabra, an Orphan Legume from the Brazilian Caatinga.</title>
        <authorList>
            <person name="Ferreira-Neto J.R.C."/>
            <person name="da Silva M.D."/>
            <person name="Binneck E."/>
            <person name="de Melo N.F."/>
            <person name="da Silva R.H."/>
            <person name="de Melo A.L.T.M."/>
            <person name="Pandolfi V."/>
            <person name="Bustamante F.O."/>
            <person name="Brasileiro-Vidal A.C."/>
            <person name="Benko-Iseppon A.M."/>
        </authorList>
    </citation>
    <scope>NUCLEOTIDE SEQUENCE [LARGE SCALE GENOMIC DNA]</scope>
    <source>
        <tissue evidence="1">Leaves</tissue>
    </source>
</reference>
<comment type="caution">
    <text evidence="1">The sequence shown here is derived from an EMBL/GenBank/DDBJ whole genome shotgun (WGS) entry which is preliminary data.</text>
</comment>
<dbReference type="Proteomes" id="UP001341840">
    <property type="component" value="Unassembled WGS sequence"/>
</dbReference>
<proteinExistence type="predicted"/>
<protein>
    <submittedName>
        <fullName evidence="1">Uncharacterized protein</fullName>
    </submittedName>
</protein>